<comment type="caution">
    <text evidence="3">The sequence shown here is derived from an EMBL/GenBank/DDBJ whole genome shotgun (WGS) entry which is preliminary data.</text>
</comment>
<dbReference type="InterPro" id="IPR012337">
    <property type="entry name" value="RNaseH-like_sf"/>
</dbReference>
<proteinExistence type="predicted"/>
<dbReference type="PROSITE" id="PS51257">
    <property type="entry name" value="PROKAR_LIPOPROTEIN"/>
    <property type="match status" value="1"/>
</dbReference>
<feature type="transmembrane region" description="Helical" evidence="1">
    <location>
        <begin position="6"/>
        <end position="27"/>
    </location>
</feature>
<dbReference type="SUPFAM" id="SSF53098">
    <property type="entry name" value="Ribonuclease H-like"/>
    <property type="match status" value="1"/>
</dbReference>
<dbReference type="AlphaFoldDB" id="A0A4Y2UQU3"/>
<keyword evidence="1" id="KW-1133">Transmembrane helix</keyword>
<evidence type="ECO:0000259" key="2">
    <source>
        <dbReference type="PROSITE" id="PS50879"/>
    </source>
</evidence>
<keyword evidence="1" id="KW-0812">Transmembrane</keyword>
<dbReference type="Pfam" id="PF00075">
    <property type="entry name" value="RNase_H"/>
    <property type="match status" value="1"/>
</dbReference>
<evidence type="ECO:0000313" key="3">
    <source>
        <dbReference type="EMBL" id="GBO13930.1"/>
    </source>
</evidence>
<reference evidence="3 4" key="1">
    <citation type="journal article" date="2019" name="Sci. Rep.">
        <title>Orb-weaving spider Araneus ventricosus genome elucidates the spidroin gene catalogue.</title>
        <authorList>
            <person name="Kono N."/>
            <person name="Nakamura H."/>
            <person name="Ohtoshi R."/>
            <person name="Moran D.A.P."/>
            <person name="Shinohara A."/>
            <person name="Yoshida Y."/>
            <person name="Fujiwara M."/>
            <person name="Mori M."/>
            <person name="Tomita M."/>
            <person name="Arakawa K."/>
        </authorList>
    </citation>
    <scope>NUCLEOTIDE SEQUENCE [LARGE SCALE GENOMIC DNA]</scope>
</reference>
<dbReference type="InterPro" id="IPR036397">
    <property type="entry name" value="RNaseH_sf"/>
</dbReference>
<gene>
    <name evidence="3" type="ORF">AVEN_239327_1</name>
</gene>
<name>A0A4Y2UQU3_ARAVE</name>
<organism evidence="3 4">
    <name type="scientific">Araneus ventricosus</name>
    <name type="common">Orbweaver spider</name>
    <name type="synonym">Epeira ventricosa</name>
    <dbReference type="NCBI Taxonomy" id="182803"/>
    <lineage>
        <taxon>Eukaryota</taxon>
        <taxon>Metazoa</taxon>
        <taxon>Ecdysozoa</taxon>
        <taxon>Arthropoda</taxon>
        <taxon>Chelicerata</taxon>
        <taxon>Arachnida</taxon>
        <taxon>Araneae</taxon>
        <taxon>Araneomorphae</taxon>
        <taxon>Entelegynae</taxon>
        <taxon>Araneoidea</taxon>
        <taxon>Araneidae</taxon>
        <taxon>Araneus</taxon>
    </lineage>
</organism>
<dbReference type="EMBL" id="BGPR01038144">
    <property type="protein sequence ID" value="GBO13930.1"/>
    <property type="molecule type" value="Genomic_DNA"/>
</dbReference>
<dbReference type="InterPro" id="IPR002156">
    <property type="entry name" value="RNaseH_domain"/>
</dbReference>
<protein>
    <recommendedName>
        <fullName evidence="2">RNase H type-1 domain-containing protein</fullName>
    </recommendedName>
</protein>
<keyword evidence="1" id="KW-0472">Membrane</keyword>
<dbReference type="Gene3D" id="3.30.420.10">
    <property type="entry name" value="Ribonuclease H-like superfamily/Ribonuclease H"/>
    <property type="match status" value="1"/>
</dbReference>
<dbReference type="PROSITE" id="PS50879">
    <property type="entry name" value="RNASE_H_1"/>
    <property type="match status" value="1"/>
</dbReference>
<dbReference type="GO" id="GO:0004523">
    <property type="term" value="F:RNA-DNA hybrid ribonuclease activity"/>
    <property type="evidence" value="ECO:0007669"/>
    <property type="project" value="InterPro"/>
</dbReference>
<feature type="domain" description="RNase H type-1" evidence="2">
    <location>
        <begin position="1"/>
        <end position="98"/>
    </location>
</feature>
<dbReference type="OrthoDB" id="5079558at2759"/>
<evidence type="ECO:0000256" key="1">
    <source>
        <dbReference type="SAM" id="Phobius"/>
    </source>
</evidence>
<keyword evidence="4" id="KW-1185">Reference proteome</keyword>
<sequence length="258" mass="28980">MSKNGAFIVFNVFLVASCICALQKLWYNYGAVWILSDSRSSIQHLKDWNNVADRTGISILKLLRHIGVDHEVHLQWIPSHEDIYGNEVADNLAKQGTAEPLCSTPSLTFDEIYSIRKNKDLKTWRVPPSHDWYKRSSPGGSIGLACDRADQTALSRFVSGQLRSCSFGHGNKVFPVCAKCGVASASPEHILSCLRLSRETFETDPLLALDFLRVCLNAENAADAPINDLMLWESLNMYEKNEPVARADLLTFRRPLRE</sequence>
<dbReference type="CDD" id="cd09276">
    <property type="entry name" value="Rnase_HI_RT_non_LTR"/>
    <property type="match status" value="1"/>
</dbReference>
<dbReference type="GO" id="GO:0003676">
    <property type="term" value="F:nucleic acid binding"/>
    <property type="evidence" value="ECO:0007669"/>
    <property type="project" value="InterPro"/>
</dbReference>
<evidence type="ECO:0000313" key="4">
    <source>
        <dbReference type="Proteomes" id="UP000499080"/>
    </source>
</evidence>
<accession>A0A4Y2UQU3</accession>
<dbReference type="Proteomes" id="UP000499080">
    <property type="component" value="Unassembled WGS sequence"/>
</dbReference>